<protein>
    <submittedName>
        <fullName evidence="3">Uncharacterized protein</fullName>
    </submittedName>
</protein>
<reference evidence="3" key="2">
    <citation type="submission" date="2019-10" db="EMBL/GenBank/DDBJ databases">
        <authorList>
            <consortium name="NCBI Genome Project"/>
        </authorList>
    </citation>
    <scope>NUCLEOTIDE SEQUENCE</scope>
    <source>
        <strain evidence="3">NI907</strain>
    </source>
</reference>
<feature type="signal peptide" evidence="1">
    <location>
        <begin position="1"/>
        <end position="21"/>
    </location>
</feature>
<dbReference type="GeneID" id="41966096"/>
<organism evidence="2 3">
    <name type="scientific">Pyricularia grisea</name>
    <name type="common">Crabgrass-specific blast fungus</name>
    <name type="synonym">Magnaporthe grisea</name>
    <dbReference type="NCBI Taxonomy" id="148305"/>
    <lineage>
        <taxon>Eukaryota</taxon>
        <taxon>Fungi</taxon>
        <taxon>Dikarya</taxon>
        <taxon>Ascomycota</taxon>
        <taxon>Pezizomycotina</taxon>
        <taxon>Sordariomycetes</taxon>
        <taxon>Sordariomycetidae</taxon>
        <taxon>Magnaporthales</taxon>
        <taxon>Pyriculariaceae</taxon>
        <taxon>Pyricularia</taxon>
    </lineage>
</organism>
<evidence type="ECO:0000256" key="1">
    <source>
        <dbReference type="SAM" id="SignalP"/>
    </source>
</evidence>
<proteinExistence type="predicted"/>
<evidence type="ECO:0000313" key="3">
    <source>
        <dbReference type="RefSeq" id="XP_030977014.1"/>
    </source>
</evidence>
<reference evidence="2 3" key="1">
    <citation type="journal article" date="2019" name="Mol. Biol. Evol.">
        <title>Blast fungal genomes show frequent chromosomal changes, gene gains and losses, and effector gene turnover.</title>
        <authorList>
            <person name="Gomez Luciano L.B."/>
            <person name="Jason Tsai I."/>
            <person name="Chuma I."/>
            <person name="Tosa Y."/>
            <person name="Chen Y.H."/>
            <person name="Li J.Y."/>
            <person name="Li M.Y."/>
            <person name="Jade Lu M.Y."/>
            <person name="Nakayashiki H."/>
            <person name="Li W.H."/>
        </authorList>
    </citation>
    <scope>NUCLEOTIDE SEQUENCE [LARGE SCALE GENOMIC DNA]</scope>
    <source>
        <strain evidence="2 3">NI907</strain>
    </source>
</reference>
<sequence length="73" mass="7658">MLSLKTLLFVSVACLAQLAAAGPLDVRDSPKLICVADGSKGGDRTQQSDLCTECSPNCRRVAPQPECCPGTHL</sequence>
<dbReference type="RefSeq" id="XP_030977014.1">
    <property type="nucleotide sequence ID" value="XM_031131191.1"/>
</dbReference>
<dbReference type="KEGG" id="pgri:PgNI_11220"/>
<keyword evidence="2" id="KW-1185">Reference proteome</keyword>
<dbReference type="AlphaFoldDB" id="A0A6P8AQ42"/>
<gene>
    <name evidence="3" type="ORF">PgNI_11220</name>
</gene>
<dbReference type="Proteomes" id="UP000515153">
    <property type="component" value="Chromosome VI"/>
</dbReference>
<name>A0A6P8AQ42_PYRGI</name>
<keyword evidence="1" id="KW-0732">Signal</keyword>
<accession>A0A6P8AQ42</accession>
<evidence type="ECO:0000313" key="2">
    <source>
        <dbReference type="Proteomes" id="UP000515153"/>
    </source>
</evidence>
<feature type="chain" id="PRO_5028310240" evidence="1">
    <location>
        <begin position="22"/>
        <end position="73"/>
    </location>
</feature>
<reference evidence="3" key="3">
    <citation type="submission" date="2025-08" db="UniProtKB">
        <authorList>
            <consortium name="RefSeq"/>
        </authorList>
    </citation>
    <scope>IDENTIFICATION</scope>
    <source>
        <strain evidence="3">NI907</strain>
    </source>
</reference>